<dbReference type="GO" id="GO:0005886">
    <property type="term" value="C:plasma membrane"/>
    <property type="evidence" value="ECO:0007669"/>
    <property type="project" value="UniProtKB-UniRule"/>
</dbReference>
<evidence type="ECO:0000256" key="5">
    <source>
        <dbReference type="ARBA" id="ARBA00023239"/>
    </source>
</evidence>
<keyword evidence="1 7" id="KW-1003">Cell membrane</keyword>
<keyword evidence="4 7" id="KW-0472">Membrane</keyword>
<accession>A0A9W6W9E7</accession>
<keyword evidence="5 7" id="KW-0456">Lyase</keyword>
<evidence type="ECO:0000256" key="6">
    <source>
        <dbReference type="ARBA" id="ARBA00023316"/>
    </source>
</evidence>
<evidence type="ECO:0000256" key="2">
    <source>
        <dbReference type="ARBA" id="ARBA00022692"/>
    </source>
</evidence>
<gene>
    <name evidence="7" type="primary">mltG</name>
    <name evidence="9" type="ORF">Afil01_27250</name>
</gene>
<comment type="catalytic activity">
    <reaction evidence="7">
        <text>a peptidoglycan chain = a peptidoglycan chain with N-acetyl-1,6-anhydromuramyl-[peptide] at the reducing end + a peptidoglycan chain with N-acetylglucosamine at the non-reducing end.</text>
        <dbReference type="EC" id="4.2.2.29"/>
    </reaction>
</comment>
<dbReference type="PANTHER" id="PTHR30518:SF2">
    <property type="entry name" value="ENDOLYTIC MUREIN TRANSGLYCOSYLASE"/>
    <property type="match status" value="1"/>
</dbReference>
<dbReference type="GO" id="GO:0008932">
    <property type="term" value="F:lytic endotransglycosylase activity"/>
    <property type="evidence" value="ECO:0007669"/>
    <property type="project" value="UniProtKB-UniRule"/>
</dbReference>
<evidence type="ECO:0000313" key="10">
    <source>
        <dbReference type="Proteomes" id="UP001165079"/>
    </source>
</evidence>
<evidence type="ECO:0000256" key="8">
    <source>
        <dbReference type="SAM" id="MobiDB-lite"/>
    </source>
</evidence>
<evidence type="ECO:0000313" key="9">
    <source>
        <dbReference type="EMBL" id="GLZ77918.1"/>
    </source>
</evidence>
<dbReference type="HAMAP" id="MF_02065">
    <property type="entry name" value="MltG"/>
    <property type="match status" value="1"/>
</dbReference>
<feature type="site" description="Important for catalytic activity" evidence="7">
    <location>
        <position position="251"/>
    </location>
</feature>
<evidence type="ECO:0000256" key="4">
    <source>
        <dbReference type="ARBA" id="ARBA00023136"/>
    </source>
</evidence>
<keyword evidence="3 7" id="KW-1133">Transmembrane helix</keyword>
<sequence length="377" mass="41221">MSDRSARQPGQRRPRSHRRKTRKGRLIAVLGVVSVLALVAAWAGYTRFSGPEDFEGEGSGDVLVTVEEGSLLSAIGKALHTAGVVASTEAFVAATMNEPRAASIGPGVYKMRKGMSAKAALTLMLDPATRVVDGFTVKEGWQTFRIYAELNKAFKIPVKDFEEAAKDTKALGIDASWYKRDDGEEPAKGLEGFLFPATYEIDASMNATEILKTMVAKFMAVAETDKLRALADEHHVTPYEALIIASIIQGEGIEKDFGKISRVVWNRLDPDQWDPPLLNMDSTTNYWRELNGEERKDALTDAENHDPDNPYQTYGNRGLPPGPIGNPGKAALDAAFAPVDGKWLYFVKIDKEGNSAFAVTEAEHQENVQKAIANGAY</sequence>
<dbReference type="PANTHER" id="PTHR30518">
    <property type="entry name" value="ENDOLYTIC MUREIN TRANSGLYCOSYLASE"/>
    <property type="match status" value="1"/>
</dbReference>
<protein>
    <recommendedName>
        <fullName evidence="7">Endolytic murein transglycosylase</fullName>
        <ecNumber evidence="7">4.2.2.29</ecNumber>
    </recommendedName>
    <alternativeName>
        <fullName evidence="7">Peptidoglycan lytic transglycosylase</fullName>
    </alternativeName>
    <alternativeName>
        <fullName evidence="7">Peptidoglycan polymerization terminase</fullName>
    </alternativeName>
</protein>
<comment type="caution">
    <text evidence="9">The sequence shown here is derived from an EMBL/GenBank/DDBJ whole genome shotgun (WGS) entry which is preliminary data.</text>
</comment>
<evidence type="ECO:0000256" key="3">
    <source>
        <dbReference type="ARBA" id="ARBA00022989"/>
    </source>
</evidence>
<dbReference type="EMBL" id="BSTX01000002">
    <property type="protein sequence ID" value="GLZ77918.1"/>
    <property type="molecule type" value="Genomic_DNA"/>
</dbReference>
<dbReference type="Proteomes" id="UP001165079">
    <property type="component" value="Unassembled WGS sequence"/>
</dbReference>
<feature type="region of interest" description="Disordered" evidence="8">
    <location>
        <begin position="1"/>
        <end position="22"/>
    </location>
</feature>
<keyword evidence="10" id="KW-1185">Reference proteome</keyword>
<dbReference type="GO" id="GO:0071555">
    <property type="term" value="P:cell wall organization"/>
    <property type="evidence" value="ECO:0007669"/>
    <property type="project" value="UniProtKB-KW"/>
</dbReference>
<organism evidence="9 10">
    <name type="scientific">Actinorhabdospora filicis</name>
    <dbReference type="NCBI Taxonomy" id="1785913"/>
    <lineage>
        <taxon>Bacteria</taxon>
        <taxon>Bacillati</taxon>
        <taxon>Actinomycetota</taxon>
        <taxon>Actinomycetes</taxon>
        <taxon>Micromonosporales</taxon>
        <taxon>Micromonosporaceae</taxon>
        <taxon>Actinorhabdospora</taxon>
    </lineage>
</organism>
<dbReference type="Gene3D" id="3.30.1490.480">
    <property type="entry name" value="Endolytic murein transglycosylase"/>
    <property type="match status" value="1"/>
</dbReference>
<keyword evidence="6 7" id="KW-0961">Cell wall biogenesis/degradation</keyword>
<proteinExistence type="inferred from homology"/>
<dbReference type="EC" id="4.2.2.29" evidence="7"/>
<dbReference type="Pfam" id="PF02618">
    <property type="entry name" value="YceG"/>
    <property type="match status" value="1"/>
</dbReference>
<evidence type="ECO:0000256" key="7">
    <source>
        <dbReference type="HAMAP-Rule" id="MF_02065"/>
    </source>
</evidence>
<dbReference type="RefSeq" id="WP_285663097.1">
    <property type="nucleotide sequence ID" value="NZ_BSTX01000002.1"/>
</dbReference>
<comment type="function">
    <text evidence="7">Functions as a peptidoglycan terminase that cleaves nascent peptidoglycan strands endolytically to terminate their elongation.</text>
</comment>
<comment type="similarity">
    <text evidence="7">Belongs to the transglycosylase MltG family.</text>
</comment>
<keyword evidence="2 7" id="KW-0812">Transmembrane</keyword>
<reference evidence="9" key="1">
    <citation type="submission" date="2023-03" db="EMBL/GenBank/DDBJ databases">
        <title>Actinorhabdospora filicis NBRC 111898.</title>
        <authorList>
            <person name="Ichikawa N."/>
            <person name="Sato H."/>
            <person name="Tonouchi N."/>
        </authorList>
    </citation>
    <scope>NUCLEOTIDE SEQUENCE</scope>
    <source>
        <strain evidence="9">NBRC 111898</strain>
    </source>
</reference>
<dbReference type="AlphaFoldDB" id="A0A9W6W9E7"/>
<name>A0A9W6W9E7_9ACTN</name>
<feature type="compositionally biased region" description="Basic residues" evidence="8">
    <location>
        <begin position="10"/>
        <end position="22"/>
    </location>
</feature>
<dbReference type="InterPro" id="IPR003770">
    <property type="entry name" value="MLTG-like"/>
</dbReference>
<feature type="region of interest" description="Disordered" evidence="8">
    <location>
        <begin position="300"/>
        <end position="326"/>
    </location>
</feature>
<dbReference type="NCBIfam" id="TIGR00247">
    <property type="entry name" value="endolytic transglycosylase MltG"/>
    <property type="match status" value="1"/>
</dbReference>
<dbReference type="GO" id="GO:0009252">
    <property type="term" value="P:peptidoglycan biosynthetic process"/>
    <property type="evidence" value="ECO:0007669"/>
    <property type="project" value="UniProtKB-UniRule"/>
</dbReference>
<evidence type="ECO:0000256" key="1">
    <source>
        <dbReference type="ARBA" id="ARBA00022475"/>
    </source>
</evidence>